<name>A0A8X6FFE7_TRICU</name>
<gene>
    <name evidence="2" type="ORF">TNCT_102521</name>
</gene>
<comment type="caution">
    <text evidence="2">The sequence shown here is derived from an EMBL/GenBank/DDBJ whole genome shotgun (WGS) entry which is preliminary data.</text>
</comment>
<feature type="region of interest" description="Disordered" evidence="1">
    <location>
        <begin position="20"/>
        <end position="64"/>
    </location>
</feature>
<accession>A0A8X6FFE7</accession>
<dbReference type="EMBL" id="BMAO01031847">
    <property type="protein sequence ID" value="GFQ78056.1"/>
    <property type="molecule type" value="Genomic_DNA"/>
</dbReference>
<protein>
    <submittedName>
        <fullName evidence="2">Uncharacterized protein</fullName>
    </submittedName>
</protein>
<sequence length="74" mass="8363">MQLLNRGRYFSKDLNKELCSSSVQEVPSTDVGVRDVSQSSAKETDSETRSPPVPERPFSRPSGRIRRSLERLVL</sequence>
<proteinExistence type="predicted"/>
<evidence type="ECO:0000313" key="2">
    <source>
        <dbReference type="EMBL" id="GFQ78056.1"/>
    </source>
</evidence>
<dbReference type="Proteomes" id="UP000887116">
    <property type="component" value="Unassembled WGS sequence"/>
</dbReference>
<dbReference type="AlphaFoldDB" id="A0A8X6FFE7"/>
<keyword evidence="3" id="KW-1185">Reference proteome</keyword>
<evidence type="ECO:0000256" key="1">
    <source>
        <dbReference type="SAM" id="MobiDB-lite"/>
    </source>
</evidence>
<organism evidence="2 3">
    <name type="scientific">Trichonephila clavata</name>
    <name type="common">Joro spider</name>
    <name type="synonym">Nephila clavata</name>
    <dbReference type="NCBI Taxonomy" id="2740835"/>
    <lineage>
        <taxon>Eukaryota</taxon>
        <taxon>Metazoa</taxon>
        <taxon>Ecdysozoa</taxon>
        <taxon>Arthropoda</taxon>
        <taxon>Chelicerata</taxon>
        <taxon>Arachnida</taxon>
        <taxon>Araneae</taxon>
        <taxon>Araneomorphae</taxon>
        <taxon>Entelegynae</taxon>
        <taxon>Araneoidea</taxon>
        <taxon>Nephilidae</taxon>
        <taxon>Trichonephila</taxon>
    </lineage>
</organism>
<evidence type="ECO:0000313" key="3">
    <source>
        <dbReference type="Proteomes" id="UP000887116"/>
    </source>
</evidence>
<reference evidence="2" key="1">
    <citation type="submission" date="2020-07" db="EMBL/GenBank/DDBJ databases">
        <title>Multicomponent nature underlies the extraordinary mechanical properties of spider dragline silk.</title>
        <authorList>
            <person name="Kono N."/>
            <person name="Nakamura H."/>
            <person name="Mori M."/>
            <person name="Yoshida Y."/>
            <person name="Ohtoshi R."/>
            <person name="Malay A.D."/>
            <person name="Moran D.A.P."/>
            <person name="Tomita M."/>
            <person name="Numata K."/>
            <person name="Arakawa K."/>
        </authorList>
    </citation>
    <scope>NUCLEOTIDE SEQUENCE</scope>
</reference>